<sequence>MEINYGSLGVTMVKQSLLTCTGGDAALVSLLVSALVKIQHLFLIQEYMKLLTMQPKMRGDHHTCCPCKAIDADDDGENEDEDGDGEAEEDLSYEDKLIPTLDSFDIKWGKTDVYNRVLKKRLKILETAKMEKLQEELS</sequence>
<proteinExistence type="predicted"/>
<gene>
    <name evidence="2" type="ORF">Fot_25509</name>
</gene>
<dbReference type="EMBL" id="JBFOLJ010000007">
    <property type="protein sequence ID" value="KAL2521586.1"/>
    <property type="molecule type" value="Genomic_DNA"/>
</dbReference>
<accession>A0ABD1U9E2</accession>
<dbReference type="AlphaFoldDB" id="A0ABD1U9E2"/>
<dbReference type="Proteomes" id="UP001604277">
    <property type="component" value="Unassembled WGS sequence"/>
</dbReference>
<feature type="region of interest" description="Disordered" evidence="1">
    <location>
        <begin position="69"/>
        <end position="91"/>
    </location>
</feature>
<keyword evidence="2" id="KW-0378">Hydrolase</keyword>
<reference evidence="3" key="1">
    <citation type="submission" date="2024-07" db="EMBL/GenBank/DDBJ databases">
        <title>Two chromosome-level genome assemblies of Korean endemic species Abeliophyllum distichum and Forsythia ovata (Oleaceae).</title>
        <authorList>
            <person name="Jang H."/>
        </authorList>
    </citation>
    <scope>NUCLEOTIDE SEQUENCE [LARGE SCALE GENOMIC DNA]</scope>
</reference>
<comment type="caution">
    <text evidence="2">The sequence shown here is derived from an EMBL/GenBank/DDBJ whole genome shotgun (WGS) entry which is preliminary data.</text>
</comment>
<evidence type="ECO:0000256" key="1">
    <source>
        <dbReference type="SAM" id="MobiDB-lite"/>
    </source>
</evidence>
<evidence type="ECO:0000313" key="2">
    <source>
        <dbReference type="EMBL" id="KAL2521586.1"/>
    </source>
</evidence>
<keyword evidence="3" id="KW-1185">Reference proteome</keyword>
<protein>
    <submittedName>
        <fullName evidence="2">Ubiquitinyl hydrolase 1</fullName>
    </submittedName>
</protein>
<organism evidence="2 3">
    <name type="scientific">Forsythia ovata</name>
    <dbReference type="NCBI Taxonomy" id="205694"/>
    <lineage>
        <taxon>Eukaryota</taxon>
        <taxon>Viridiplantae</taxon>
        <taxon>Streptophyta</taxon>
        <taxon>Embryophyta</taxon>
        <taxon>Tracheophyta</taxon>
        <taxon>Spermatophyta</taxon>
        <taxon>Magnoliopsida</taxon>
        <taxon>eudicotyledons</taxon>
        <taxon>Gunneridae</taxon>
        <taxon>Pentapetalae</taxon>
        <taxon>asterids</taxon>
        <taxon>lamiids</taxon>
        <taxon>Lamiales</taxon>
        <taxon>Oleaceae</taxon>
        <taxon>Forsythieae</taxon>
        <taxon>Forsythia</taxon>
    </lineage>
</organism>
<name>A0ABD1U9E2_9LAMI</name>
<feature type="compositionally biased region" description="Acidic residues" evidence="1">
    <location>
        <begin position="72"/>
        <end position="91"/>
    </location>
</feature>
<evidence type="ECO:0000313" key="3">
    <source>
        <dbReference type="Proteomes" id="UP001604277"/>
    </source>
</evidence>
<dbReference type="GO" id="GO:0016787">
    <property type="term" value="F:hydrolase activity"/>
    <property type="evidence" value="ECO:0007669"/>
    <property type="project" value="UniProtKB-KW"/>
</dbReference>